<dbReference type="EMBL" id="JAMKFB020000002">
    <property type="protein sequence ID" value="KAL0200725.1"/>
    <property type="molecule type" value="Genomic_DNA"/>
</dbReference>
<gene>
    <name evidence="2" type="ORF">M9458_003912</name>
</gene>
<feature type="region of interest" description="Disordered" evidence="1">
    <location>
        <begin position="17"/>
        <end position="37"/>
    </location>
</feature>
<evidence type="ECO:0000313" key="2">
    <source>
        <dbReference type="EMBL" id="KAL0200725.1"/>
    </source>
</evidence>
<evidence type="ECO:0000256" key="1">
    <source>
        <dbReference type="SAM" id="MobiDB-lite"/>
    </source>
</evidence>
<dbReference type="Proteomes" id="UP001529510">
    <property type="component" value="Unassembled WGS sequence"/>
</dbReference>
<keyword evidence="3" id="KW-1185">Reference proteome</keyword>
<evidence type="ECO:0000313" key="3">
    <source>
        <dbReference type="Proteomes" id="UP001529510"/>
    </source>
</evidence>
<name>A0ABD0RRJ2_CIRMR</name>
<sequence length="61" mass="6353">VVSFQILKERVRLTSGAAPGLRAAAPPTPSPSSPPAAGAPWYSILSRAVPEDSQQLLLLTD</sequence>
<dbReference type="AlphaFoldDB" id="A0ABD0RRJ2"/>
<accession>A0ABD0RRJ2</accession>
<proteinExistence type="predicted"/>
<protein>
    <submittedName>
        <fullName evidence="2">Uncharacterized protein</fullName>
    </submittedName>
</protein>
<reference evidence="2 3" key="1">
    <citation type="submission" date="2024-05" db="EMBL/GenBank/DDBJ databases">
        <title>Genome sequencing and assembly of Indian major carp, Cirrhinus mrigala (Hamilton, 1822).</title>
        <authorList>
            <person name="Mohindra V."/>
            <person name="Chowdhury L.M."/>
            <person name="Lal K."/>
            <person name="Jena J.K."/>
        </authorList>
    </citation>
    <scope>NUCLEOTIDE SEQUENCE [LARGE SCALE GENOMIC DNA]</scope>
    <source>
        <strain evidence="2">CM1030</strain>
        <tissue evidence="2">Blood</tissue>
    </source>
</reference>
<comment type="caution">
    <text evidence="2">The sequence shown here is derived from an EMBL/GenBank/DDBJ whole genome shotgun (WGS) entry which is preliminary data.</text>
</comment>
<feature type="non-terminal residue" evidence="2">
    <location>
        <position position="1"/>
    </location>
</feature>
<organism evidence="2 3">
    <name type="scientific">Cirrhinus mrigala</name>
    <name type="common">Mrigala</name>
    <dbReference type="NCBI Taxonomy" id="683832"/>
    <lineage>
        <taxon>Eukaryota</taxon>
        <taxon>Metazoa</taxon>
        <taxon>Chordata</taxon>
        <taxon>Craniata</taxon>
        <taxon>Vertebrata</taxon>
        <taxon>Euteleostomi</taxon>
        <taxon>Actinopterygii</taxon>
        <taxon>Neopterygii</taxon>
        <taxon>Teleostei</taxon>
        <taxon>Ostariophysi</taxon>
        <taxon>Cypriniformes</taxon>
        <taxon>Cyprinidae</taxon>
        <taxon>Labeoninae</taxon>
        <taxon>Labeonini</taxon>
        <taxon>Cirrhinus</taxon>
    </lineage>
</organism>